<feature type="region of interest" description="Disordered" evidence="6">
    <location>
        <begin position="47"/>
        <end position="84"/>
    </location>
</feature>
<dbReference type="InterPro" id="IPR001356">
    <property type="entry name" value="HD"/>
</dbReference>
<feature type="compositionally biased region" description="Low complexity" evidence="6">
    <location>
        <begin position="194"/>
        <end position="203"/>
    </location>
</feature>
<reference evidence="8 9" key="1">
    <citation type="submission" date="2024-09" db="EMBL/GenBank/DDBJ databases">
        <title>A chromosome-level genome assembly of Gray's grenadier anchovy, Coilia grayii.</title>
        <authorList>
            <person name="Fu Z."/>
        </authorList>
    </citation>
    <scope>NUCLEOTIDE SEQUENCE [LARGE SCALE GENOMIC DNA]</scope>
    <source>
        <strain evidence="8">G4</strain>
        <tissue evidence="8">Muscle</tissue>
    </source>
</reference>
<feature type="region of interest" description="Disordered" evidence="6">
    <location>
        <begin position="319"/>
        <end position="342"/>
    </location>
</feature>
<feature type="region of interest" description="Disordered" evidence="6">
    <location>
        <begin position="105"/>
        <end position="205"/>
    </location>
</feature>
<dbReference type="Gene3D" id="1.10.10.60">
    <property type="entry name" value="Homeodomain-like"/>
    <property type="match status" value="1"/>
</dbReference>
<dbReference type="PROSITE" id="PS00027">
    <property type="entry name" value="HOMEOBOX_1"/>
    <property type="match status" value="1"/>
</dbReference>
<feature type="DNA-binding region" description="Homeobox" evidence="4">
    <location>
        <begin position="206"/>
        <end position="265"/>
    </location>
</feature>
<feature type="compositionally biased region" description="Polar residues" evidence="6">
    <location>
        <begin position="67"/>
        <end position="76"/>
    </location>
</feature>
<gene>
    <name evidence="8" type="ORF">ACEWY4_018801</name>
</gene>
<feature type="compositionally biased region" description="Polar residues" evidence="6">
    <location>
        <begin position="128"/>
        <end position="137"/>
    </location>
</feature>
<organism evidence="8 9">
    <name type="scientific">Coilia grayii</name>
    <name type="common">Gray's grenadier anchovy</name>
    <dbReference type="NCBI Taxonomy" id="363190"/>
    <lineage>
        <taxon>Eukaryota</taxon>
        <taxon>Metazoa</taxon>
        <taxon>Chordata</taxon>
        <taxon>Craniata</taxon>
        <taxon>Vertebrata</taxon>
        <taxon>Euteleostomi</taxon>
        <taxon>Actinopterygii</taxon>
        <taxon>Neopterygii</taxon>
        <taxon>Teleostei</taxon>
        <taxon>Clupei</taxon>
        <taxon>Clupeiformes</taxon>
        <taxon>Clupeoidei</taxon>
        <taxon>Engraulidae</taxon>
        <taxon>Coilinae</taxon>
        <taxon>Coilia</taxon>
    </lineage>
</organism>
<keyword evidence="1 4" id="KW-0238">DNA-binding</keyword>
<evidence type="ECO:0000256" key="5">
    <source>
        <dbReference type="RuleBase" id="RU000682"/>
    </source>
</evidence>
<evidence type="ECO:0000313" key="8">
    <source>
        <dbReference type="EMBL" id="KAL2085481.1"/>
    </source>
</evidence>
<dbReference type="PROSITE" id="PS50071">
    <property type="entry name" value="HOMEOBOX_2"/>
    <property type="match status" value="1"/>
</dbReference>
<evidence type="ECO:0000256" key="4">
    <source>
        <dbReference type="PROSITE-ProRule" id="PRU00108"/>
    </source>
</evidence>
<comment type="caution">
    <text evidence="8">The sequence shown here is derived from an EMBL/GenBank/DDBJ whole genome shotgun (WGS) entry which is preliminary data.</text>
</comment>
<keyword evidence="9" id="KW-1185">Reference proteome</keyword>
<feature type="compositionally biased region" description="Basic and acidic residues" evidence="6">
    <location>
        <begin position="107"/>
        <end position="126"/>
    </location>
</feature>
<dbReference type="SUPFAM" id="SSF46689">
    <property type="entry name" value="Homeodomain-like"/>
    <property type="match status" value="1"/>
</dbReference>
<dbReference type="SMART" id="SM00389">
    <property type="entry name" value="HOX"/>
    <property type="match status" value="1"/>
</dbReference>
<evidence type="ECO:0000259" key="7">
    <source>
        <dbReference type="PROSITE" id="PS50071"/>
    </source>
</evidence>
<dbReference type="AlphaFoldDB" id="A0ABD1JE94"/>
<dbReference type="GO" id="GO:0003677">
    <property type="term" value="F:DNA binding"/>
    <property type="evidence" value="ECO:0007669"/>
    <property type="project" value="UniProtKB-UniRule"/>
</dbReference>
<dbReference type="Pfam" id="PF00046">
    <property type="entry name" value="Homeodomain"/>
    <property type="match status" value="1"/>
</dbReference>
<proteinExistence type="predicted"/>
<evidence type="ECO:0000256" key="2">
    <source>
        <dbReference type="ARBA" id="ARBA00023155"/>
    </source>
</evidence>
<feature type="compositionally biased region" description="Polar residues" evidence="6">
    <location>
        <begin position="333"/>
        <end position="342"/>
    </location>
</feature>
<keyword evidence="3 4" id="KW-0539">Nucleus</keyword>
<dbReference type="GO" id="GO:0005634">
    <property type="term" value="C:nucleus"/>
    <property type="evidence" value="ECO:0007669"/>
    <property type="project" value="UniProtKB-SubCell"/>
</dbReference>
<sequence length="397" mass="44175">MADWKVPVSYNFNPSYHAYAYGLLYPSGSEQTHPNMNWTETTYNHPGVNGGYYPTQAPHQSPPGSPEQITSNSTTHFPGPVLYFSDTHTQNGRLFLSQNRNITTFEDQTKESERASSDPSDSEAHTPDSWSSTSSREGCNPPENPATWAKKDTDDETASGSPDCTEVVSSSFTVGDDEPSLKDLRPGQSAGTISQSPPTQTTQNRRAKVRTAFSEGQMNALTHRFSMQKYLTPAEMKTLAGFTGLTYKQVKTWFQNRRMKLKRHQKENGWVSERYGNTGYTVPPAPHSQFQADAQTMPQDPYSNPQLREAVFKKSPPQHTAFYPNYMRPHSPPQATARPQSNWRLPPAVTHYEYPSPANFMPPNVNTSINSDDGNGVDAGGSPTHMVMVHSATQWSS</sequence>
<protein>
    <recommendedName>
        <fullName evidence="7">Homeobox domain-containing protein</fullName>
    </recommendedName>
</protein>
<dbReference type="CDD" id="cd00086">
    <property type="entry name" value="homeodomain"/>
    <property type="match status" value="1"/>
</dbReference>
<dbReference type="EMBL" id="JBHFQA010000016">
    <property type="protein sequence ID" value="KAL2085481.1"/>
    <property type="molecule type" value="Genomic_DNA"/>
</dbReference>
<evidence type="ECO:0000256" key="1">
    <source>
        <dbReference type="ARBA" id="ARBA00023125"/>
    </source>
</evidence>
<dbReference type="InterPro" id="IPR009057">
    <property type="entry name" value="Homeodomain-like_sf"/>
</dbReference>
<dbReference type="Proteomes" id="UP001591681">
    <property type="component" value="Unassembled WGS sequence"/>
</dbReference>
<dbReference type="InterPro" id="IPR017970">
    <property type="entry name" value="Homeobox_CS"/>
</dbReference>
<name>A0ABD1JE94_9TELE</name>
<dbReference type="PANTHER" id="PTHR24327:SF88">
    <property type="entry name" value="NANOG"/>
    <property type="match status" value="1"/>
</dbReference>
<evidence type="ECO:0000256" key="3">
    <source>
        <dbReference type="ARBA" id="ARBA00023242"/>
    </source>
</evidence>
<dbReference type="PANTHER" id="PTHR24327">
    <property type="entry name" value="HOMEOBOX PROTEIN"/>
    <property type="match status" value="1"/>
</dbReference>
<feature type="domain" description="Homeobox" evidence="7">
    <location>
        <begin position="204"/>
        <end position="264"/>
    </location>
</feature>
<evidence type="ECO:0000256" key="6">
    <source>
        <dbReference type="SAM" id="MobiDB-lite"/>
    </source>
</evidence>
<keyword evidence="2 4" id="KW-0371">Homeobox</keyword>
<accession>A0ABD1JE94</accession>
<evidence type="ECO:0000313" key="9">
    <source>
        <dbReference type="Proteomes" id="UP001591681"/>
    </source>
</evidence>
<feature type="compositionally biased region" description="Polar residues" evidence="6">
    <location>
        <begin position="158"/>
        <end position="173"/>
    </location>
</feature>
<comment type="subcellular location">
    <subcellularLocation>
        <location evidence="4 5">Nucleus</location>
    </subcellularLocation>
</comment>
<dbReference type="InterPro" id="IPR050460">
    <property type="entry name" value="Distal-less_Homeobox_TF"/>
</dbReference>